<dbReference type="SUPFAM" id="SSF52172">
    <property type="entry name" value="CheY-like"/>
    <property type="match status" value="1"/>
</dbReference>
<dbReference type="Gene3D" id="1.10.10.10">
    <property type="entry name" value="Winged helix-like DNA-binding domain superfamily/Winged helix DNA-binding domain"/>
    <property type="match status" value="1"/>
</dbReference>
<dbReference type="PROSITE" id="PS51755">
    <property type="entry name" value="OMPR_PHOB"/>
    <property type="match status" value="1"/>
</dbReference>
<proteinExistence type="predicted"/>
<dbReference type="FunFam" id="3.40.50.2300:FF:000001">
    <property type="entry name" value="DNA-binding response regulator PhoB"/>
    <property type="match status" value="1"/>
</dbReference>
<dbReference type="GO" id="GO:0006355">
    <property type="term" value="P:regulation of DNA-templated transcription"/>
    <property type="evidence" value="ECO:0007669"/>
    <property type="project" value="InterPro"/>
</dbReference>
<dbReference type="InterPro" id="IPR001789">
    <property type="entry name" value="Sig_transdc_resp-reg_receiver"/>
</dbReference>
<dbReference type="SMART" id="SM00448">
    <property type="entry name" value="REC"/>
    <property type="match status" value="1"/>
</dbReference>
<dbReference type="PANTHER" id="PTHR48111:SF59">
    <property type="entry name" value="TRANSCRIPTIONAL REGULATORY PROTEIN BAER"/>
    <property type="match status" value="1"/>
</dbReference>
<keyword evidence="4 7" id="KW-0238">DNA-binding</keyword>
<feature type="domain" description="Response regulatory" evidence="8">
    <location>
        <begin position="16"/>
        <end position="129"/>
    </location>
</feature>
<keyword evidence="3" id="KW-0805">Transcription regulation</keyword>
<dbReference type="Gene3D" id="6.10.250.690">
    <property type="match status" value="1"/>
</dbReference>
<sequence>MSAVSDRSASAEPGPLVLVVEDEPGIADILVAYLQRDGMRAQLAGDGQTALRLFNQLRPDLVLLDIHLPGMDGVDVLKNIRSGSETPVIMVTALADDVDKLLSLRLGADDYVVKPFSPAEVVARVRAVLRRTGSKPAASRSAPIRVGRLVVDMEAHGASTVDEDGQLQPLPLTLTEFRLLACLAAQPRRCFSRSHLIETCLPESDALDRVIDSHLSKLRRKLQNAGHGELIETVRSIGYRLWPGA</sequence>
<evidence type="ECO:0000256" key="2">
    <source>
        <dbReference type="ARBA" id="ARBA00023012"/>
    </source>
</evidence>
<dbReference type="Proteomes" id="UP000186609">
    <property type="component" value="Chromosome"/>
</dbReference>
<evidence type="ECO:0000256" key="6">
    <source>
        <dbReference type="PROSITE-ProRule" id="PRU00169"/>
    </source>
</evidence>
<feature type="DNA-binding region" description="OmpR/PhoB-type" evidence="7">
    <location>
        <begin position="141"/>
        <end position="243"/>
    </location>
</feature>
<keyword evidence="1 6" id="KW-0597">Phosphoprotein</keyword>
<dbReference type="STRING" id="1842727.RD110_04590"/>
<dbReference type="InterPro" id="IPR011006">
    <property type="entry name" value="CheY-like_superfamily"/>
</dbReference>
<dbReference type="GO" id="GO:0000156">
    <property type="term" value="F:phosphorelay response regulator activity"/>
    <property type="evidence" value="ECO:0007669"/>
    <property type="project" value="TreeGrafter"/>
</dbReference>
<organism evidence="10 11">
    <name type="scientific">Rhodoferax koreensis</name>
    <dbReference type="NCBI Taxonomy" id="1842727"/>
    <lineage>
        <taxon>Bacteria</taxon>
        <taxon>Pseudomonadati</taxon>
        <taxon>Pseudomonadota</taxon>
        <taxon>Betaproteobacteria</taxon>
        <taxon>Burkholderiales</taxon>
        <taxon>Comamonadaceae</taxon>
        <taxon>Rhodoferax</taxon>
    </lineage>
</organism>
<dbReference type="InterPro" id="IPR039420">
    <property type="entry name" value="WalR-like"/>
</dbReference>
<dbReference type="SUPFAM" id="SSF46894">
    <property type="entry name" value="C-terminal effector domain of the bipartite response regulators"/>
    <property type="match status" value="1"/>
</dbReference>
<keyword evidence="2" id="KW-0902">Two-component regulatory system</keyword>
<protein>
    <submittedName>
        <fullName evidence="10">DNA-binding response regulator</fullName>
    </submittedName>
</protein>
<evidence type="ECO:0000313" key="10">
    <source>
        <dbReference type="EMBL" id="APW40470.1"/>
    </source>
</evidence>
<evidence type="ECO:0000256" key="3">
    <source>
        <dbReference type="ARBA" id="ARBA00023015"/>
    </source>
</evidence>
<dbReference type="PANTHER" id="PTHR48111">
    <property type="entry name" value="REGULATOR OF RPOS"/>
    <property type="match status" value="1"/>
</dbReference>
<gene>
    <name evidence="10" type="ORF">RD110_04590</name>
</gene>
<dbReference type="Pfam" id="PF00486">
    <property type="entry name" value="Trans_reg_C"/>
    <property type="match status" value="1"/>
</dbReference>
<dbReference type="AlphaFoldDB" id="A0A1P8K390"/>
<dbReference type="InterPro" id="IPR001867">
    <property type="entry name" value="OmpR/PhoB-type_DNA-bd"/>
</dbReference>
<dbReference type="Pfam" id="PF00072">
    <property type="entry name" value="Response_reg"/>
    <property type="match status" value="1"/>
</dbReference>
<dbReference type="CDD" id="cd00383">
    <property type="entry name" value="trans_reg_C"/>
    <property type="match status" value="1"/>
</dbReference>
<evidence type="ECO:0000256" key="1">
    <source>
        <dbReference type="ARBA" id="ARBA00022553"/>
    </source>
</evidence>
<evidence type="ECO:0000256" key="7">
    <source>
        <dbReference type="PROSITE-ProRule" id="PRU01091"/>
    </source>
</evidence>
<evidence type="ECO:0000259" key="8">
    <source>
        <dbReference type="PROSITE" id="PS50110"/>
    </source>
</evidence>
<dbReference type="PROSITE" id="PS50110">
    <property type="entry name" value="RESPONSE_REGULATORY"/>
    <property type="match status" value="1"/>
</dbReference>
<reference evidence="10 11" key="1">
    <citation type="submission" date="2017-01" db="EMBL/GenBank/DDBJ databases">
        <authorList>
            <person name="Mah S.A."/>
            <person name="Swanson W.J."/>
            <person name="Moy G.W."/>
            <person name="Vacquier V.D."/>
        </authorList>
    </citation>
    <scope>NUCLEOTIDE SEQUENCE [LARGE SCALE GENOMIC DNA]</scope>
    <source>
        <strain evidence="10 11">DCY110</strain>
    </source>
</reference>
<accession>A0A1P8K390</accession>
<evidence type="ECO:0000259" key="9">
    <source>
        <dbReference type="PROSITE" id="PS51755"/>
    </source>
</evidence>
<dbReference type="KEGG" id="rhy:RD110_04590"/>
<name>A0A1P8K390_9BURK</name>
<dbReference type="GO" id="GO:0000976">
    <property type="term" value="F:transcription cis-regulatory region binding"/>
    <property type="evidence" value="ECO:0007669"/>
    <property type="project" value="TreeGrafter"/>
</dbReference>
<dbReference type="Gene3D" id="3.40.50.2300">
    <property type="match status" value="1"/>
</dbReference>
<evidence type="ECO:0000256" key="5">
    <source>
        <dbReference type="ARBA" id="ARBA00023163"/>
    </source>
</evidence>
<dbReference type="OrthoDB" id="9802426at2"/>
<dbReference type="SMART" id="SM00862">
    <property type="entry name" value="Trans_reg_C"/>
    <property type="match status" value="1"/>
</dbReference>
<dbReference type="GO" id="GO:0032993">
    <property type="term" value="C:protein-DNA complex"/>
    <property type="evidence" value="ECO:0007669"/>
    <property type="project" value="TreeGrafter"/>
</dbReference>
<dbReference type="EMBL" id="CP019236">
    <property type="protein sequence ID" value="APW40470.1"/>
    <property type="molecule type" value="Genomic_DNA"/>
</dbReference>
<evidence type="ECO:0000313" key="11">
    <source>
        <dbReference type="Proteomes" id="UP000186609"/>
    </source>
</evidence>
<feature type="modified residue" description="4-aspartylphosphate" evidence="6">
    <location>
        <position position="65"/>
    </location>
</feature>
<dbReference type="GO" id="GO:0005829">
    <property type="term" value="C:cytosol"/>
    <property type="evidence" value="ECO:0007669"/>
    <property type="project" value="TreeGrafter"/>
</dbReference>
<evidence type="ECO:0000256" key="4">
    <source>
        <dbReference type="ARBA" id="ARBA00023125"/>
    </source>
</evidence>
<dbReference type="InterPro" id="IPR016032">
    <property type="entry name" value="Sig_transdc_resp-reg_C-effctor"/>
</dbReference>
<dbReference type="CDD" id="cd17574">
    <property type="entry name" value="REC_OmpR"/>
    <property type="match status" value="1"/>
</dbReference>
<feature type="domain" description="OmpR/PhoB-type" evidence="9">
    <location>
        <begin position="141"/>
        <end position="243"/>
    </location>
</feature>
<keyword evidence="5" id="KW-0804">Transcription</keyword>
<keyword evidence="11" id="KW-1185">Reference proteome</keyword>
<dbReference type="InterPro" id="IPR036388">
    <property type="entry name" value="WH-like_DNA-bd_sf"/>
</dbReference>
<dbReference type="RefSeq" id="WP_076204379.1">
    <property type="nucleotide sequence ID" value="NZ_CP019236.1"/>
</dbReference>